<accession>A0A921KJZ4</accession>
<evidence type="ECO:0000256" key="2">
    <source>
        <dbReference type="ARBA" id="ARBA00022679"/>
    </source>
</evidence>
<dbReference type="Gene3D" id="3.40.1190.20">
    <property type="match status" value="1"/>
</dbReference>
<keyword evidence="5" id="KW-0067">ATP-binding</keyword>
<dbReference type="OrthoDB" id="9801219at2"/>
<reference evidence="8" key="2">
    <citation type="submission" date="2021-09" db="EMBL/GenBank/DDBJ databases">
        <authorList>
            <person name="Gilroy R."/>
        </authorList>
    </citation>
    <scope>NUCLEOTIDE SEQUENCE</scope>
    <source>
        <strain evidence="8">CHK124-7917</strain>
    </source>
</reference>
<evidence type="ECO:0000256" key="1">
    <source>
        <dbReference type="ARBA" id="ARBA00010688"/>
    </source>
</evidence>
<dbReference type="NCBIfam" id="TIGR03168">
    <property type="entry name" value="1-PFK"/>
    <property type="match status" value="1"/>
</dbReference>
<keyword evidence="3" id="KW-0547">Nucleotide-binding</keyword>
<reference evidence="8" key="1">
    <citation type="journal article" date="2021" name="PeerJ">
        <title>Extensive microbial diversity within the chicken gut microbiome revealed by metagenomics and culture.</title>
        <authorList>
            <person name="Gilroy R."/>
            <person name="Ravi A."/>
            <person name="Getino M."/>
            <person name="Pursley I."/>
            <person name="Horton D.L."/>
            <person name="Alikhan N.F."/>
            <person name="Baker D."/>
            <person name="Gharbi K."/>
            <person name="Hall N."/>
            <person name="Watson M."/>
            <person name="Adriaenssens E.M."/>
            <person name="Foster-Nyarko E."/>
            <person name="Jarju S."/>
            <person name="Secka A."/>
            <person name="Antonio M."/>
            <person name="Oren A."/>
            <person name="Chaudhuri R.R."/>
            <person name="La Ragione R."/>
            <person name="Hildebrand F."/>
            <person name="Pallen M.J."/>
        </authorList>
    </citation>
    <scope>NUCLEOTIDE SEQUENCE</scope>
    <source>
        <strain evidence="8">CHK124-7917</strain>
    </source>
</reference>
<dbReference type="PANTHER" id="PTHR46566:SF5">
    <property type="entry name" value="1-PHOSPHOFRUCTOKINASE"/>
    <property type="match status" value="1"/>
</dbReference>
<evidence type="ECO:0000313" key="8">
    <source>
        <dbReference type="EMBL" id="HJF44377.1"/>
    </source>
</evidence>
<feature type="domain" description="Carbohydrate kinase PfkB" evidence="7">
    <location>
        <begin position="9"/>
        <end position="292"/>
    </location>
</feature>
<proteinExistence type="inferred from homology"/>
<name>A0A921KJZ4_9ACTN</name>
<dbReference type="GO" id="GO:0044281">
    <property type="term" value="P:small molecule metabolic process"/>
    <property type="evidence" value="ECO:0007669"/>
    <property type="project" value="UniProtKB-ARBA"/>
</dbReference>
<protein>
    <submittedName>
        <fullName evidence="8">1-phosphofructokinase family hexose kinase</fullName>
    </submittedName>
</protein>
<gene>
    <name evidence="8" type="ORF">K8U72_01115</name>
</gene>
<dbReference type="SUPFAM" id="SSF53613">
    <property type="entry name" value="Ribokinase-like"/>
    <property type="match status" value="1"/>
</dbReference>
<dbReference type="PROSITE" id="PS00584">
    <property type="entry name" value="PFKB_KINASES_2"/>
    <property type="match status" value="1"/>
</dbReference>
<comment type="similarity">
    <text evidence="1">Belongs to the carbohydrate kinase PfkB family.</text>
</comment>
<keyword evidence="4" id="KW-0418">Kinase</keyword>
<dbReference type="Pfam" id="PF00294">
    <property type="entry name" value="PfkB"/>
    <property type="match status" value="1"/>
</dbReference>
<dbReference type="FunFam" id="3.40.1190.20:FF:000001">
    <property type="entry name" value="Phosphofructokinase"/>
    <property type="match status" value="1"/>
</dbReference>
<dbReference type="GO" id="GO:0016052">
    <property type="term" value="P:carbohydrate catabolic process"/>
    <property type="evidence" value="ECO:0007669"/>
    <property type="project" value="UniProtKB-ARBA"/>
</dbReference>
<dbReference type="PANTHER" id="PTHR46566">
    <property type="entry name" value="1-PHOSPHOFRUCTOKINASE-RELATED"/>
    <property type="match status" value="1"/>
</dbReference>
<evidence type="ECO:0000256" key="5">
    <source>
        <dbReference type="ARBA" id="ARBA00022840"/>
    </source>
</evidence>
<dbReference type="RefSeq" id="WP_075279555.1">
    <property type="nucleotide sequence ID" value="NZ_DYWQ01000014.1"/>
</dbReference>
<dbReference type="GO" id="GO:0005524">
    <property type="term" value="F:ATP binding"/>
    <property type="evidence" value="ECO:0007669"/>
    <property type="project" value="UniProtKB-KW"/>
</dbReference>
<dbReference type="InterPro" id="IPR002173">
    <property type="entry name" value="Carboh/pur_kinase_PfkB_CS"/>
</dbReference>
<evidence type="ECO:0000256" key="3">
    <source>
        <dbReference type="ARBA" id="ARBA00022741"/>
    </source>
</evidence>
<dbReference type="AlphaFoldDB" id="A0A921KJZ4"/>
<dbReference type="InterPro" id="IPR029056">
    <property type="entry name" value="Ribokinase-like"/>
</dbReference>
<dbReference type="GO" id="GO:0008443">
    <property type="term" value="F:phosphofructokinase activity"/>
    <property type="evidence" value="ECO:0007669"/>
    <property type="project" value="UniProtKB-ARBA"/>
</dbReference>
<dbReference type="GO" id="GO:0005829">
    <property type="term" value="C:cytosol"/>
    <property type="evidence" value="ECO:0007669"/>
    <property type="project" value="TreeGrafter"/>
</dbReference>
<dbReference type="EMBL" id="DYWQ01000014">
    <property type="protein sequence ID" value="HJF44377.1"/>
    <property type="molecule type" value="Genomic_DNA"/>
</dbReference>
<dbReference type="CDD" id="cd01164">
    <property type="entry name" value="FruK_PfkB_like"/>
    <property type="match status" value="1"/>
</dbReference>
<dbReference type="InterPro" id="IPR011611">
    <property type="entry name" value="PfkB_dom"/>
</dbReference>
<keyword evidence="2 6" id="KW-0808">Transferase</keyword>
<dbReference type="InterPro" id="IPR017583">
    <property type="entry name" value="Tagatose/fructose_Pkinase"/>
</dbReference>
<dbReference type="PIRSF" id="PIRSF000535">
    <property type="entry name" value="1PFK/6PFK/LacC"/>
    <property type="match status" value="1"/>
</dbReference>
<evidence type="ECO:0000259" key="7">
    <source>
        <dbReference type="Pfam" id="PF00294"/>
    </source>
</evidence>
<evidence type="ECO:0000313" key="9">
    <source>
        <dbReference type="Proteomes" id="UP000697330"/>
    </source>
</evidence>
<dbReference type="Proteomes" id="UP000697330">
    <property type="component" value="Unassembled WGS sequence"/>
</dbReference>
<evidence type="ECO:0000256" key="6">
    <source>
        <dbReference type="PIRNR" id="PIRNR000535"/>
    </source>
</evidence>
<sequence>MISTVTLNSSIDKAYQLSCPLVDGTVMRVETCIDNAGGKGLNAARAVATCGEKIVATGFVGGNNGRLLCELLDADGIEHDFVHVAAETRCCINVLEPDGRSTEFLEPGRPVTADEVIAVRAKVGEIAARADVVTFNGSVPAGCGDAIYRELVEIVRAAGKPAILDTSGALLVGSLPARPAMIKPNTDEIQAILGRKPESIDEIYAAAREVHETYGIEKVVVSLGGDGSVMACPEGVFRGRAPKIDVVNPVGSGDTMVGAFAVAMARGMAVEDQLAFAMACASANCLTPSTGHFDMAVADELRAGTSVEKVA</sequence>
<organism evidence="8 9">
    <name type="scientific">Thermophilibacter provencensis</name>
    <dbReference type="NCBI Taxonomy" id="1852386"/>
    <lineage>
        <taxon>Bacteria</taxon>
        <taxon>Bacillati</taxon>
        <taxon>Actinomycetota</taxon>
        <taxon>Coriobacteriia</taxon>
        <taxon>Coriobacteriales</taxon>
        <taxon>Atopobiaceae</taxon>
        <taxon>Thermophilibacter</taxon>
    </lineage>
</organism>
<comment type="caution">
    <text evidence="8">The sequence shown here is derived from an EMBL/GenBank/DDBJ whole genome shotgun (WGS) entry which is preliminary data.</text>
</comment>
<evidence type="ECO:0000256" key="4">
    <source>
        <dbReference type="ARBA" id="ARBA00022777"/>
    </source>
</evidence>